<sequence>MAQNTVDYIRSCMKCAQFNSAAPRALDLPVTISEPFQILVVDFVGPFVTPNRKFKYILCVVDVFSRYGWGFPSLSYTASTAFVFIKQWRDQMGTIPLTVYSDPRSVLFSREFRERMGELGIHTLNAPSKSHKSVSVVEISNRIVQSILNKIHDLTYPKDWDPYVSEALRAINARHVDHLGYSPFEIIHGHLLRDRLSKAYPSAPLRSLIAAILQGESILPTEYQHEQLALNHVAHL</sequence>
<dbReference type="GO" id="GO:0015074">
    <property type="term" value="P:DNA integration"/>
    <property type="evidence" value="ECO:0007669"/>
    <property type="project" value="InterPro"/>
</dbReference>
<accession>A0AAN7V009</accession>
<dbReference type="PANTHER" id="PTHR37984">
    <property type="entry name" value="PROTEIN CBG26694"/>
    <property type="match status" value="1"/>
</dbReference>
<dbReference type="PANTHER" id="PTHR37984:SF5">
    <property type="entry name" value="PROTEIN NYNRIN-LIKE"/>
    <property type="match status" value="1"/>
</dbReference>
<comment type="caution">
    <text evidence="3">The sequence shown here is derived from an EMBL/GenBank/DDBJ whole genome shotgun (WGS) entry which is preliminary data.</text>
</comment>
<feature type="domain" description="Integrase catalytic" evidence="2">
    <location>
        <begin position="31"/>
        <end position="191"/>
    </location>
</feature>
<dbReference type="InterPro" id="IPR001584">
    <property type="entry name" value="Integrase_cat-core"/>
</dbReference>
<evidence type="ECO:0000313" key="3">
    <source>
        <dbReference type="EMBL" id="KAK5634139.1"/>
    </source>
</evidence>
<dbReference type="GO" id="GO:0005634">
    <property type="term" value="C:nucleus"/>
    <property type="evidence" value="ECO:0007669"/>
    <property type="project" value="UniProtKB-ARBA"/>
</dbReference>
<gene>
    <name evidence="3" type="ORF">RRF57_009853</name>
</gene>
<dbReference type="EMBL" id="JAWHQM010000038">
    <property type="protein sequence ID" value="KAK5634139.1"/>
    <property type="molecule type" value="Genomic_DNA"/>
</dbReference>
<dbReference type="InterPro" id="IPR050951">
    <property type="entry name" value="Retrovirus_Pol_polyprotein"/>
</dbReference>
<name>A0AAN7V009_9PEZI</name>
<evidence type="ECO:0000313" key="4">
    <source>
        <dbReference type="Proteomes" id="UP001305414"/>
    </source>
</evidence>
<organism evidence="3 4">
    <name type="scientific">Xylaria bambusicola</name>
    <dbReference type="NCBI Taxonomy" id="326684"/>
    <lineage>
        <taxon>Eukaryota</taxon>
        <taxon>Fungi</taxon>
        <taxon>Dikarya</taxon>
        <taxon>Ascomycota</taxon>
        <taxon>Pezizomycotina</taxon>
        <taxon>Sordariomycetes</taxon>
        <taxon>Xylariomycetidae</taxon>
        <taxon>Xylariales</taxon>
        <taxon>Xylariaceae</taxon>
        <taxon>Xylaria</taxon>
    </lineage>
</organism>
<dbReference type="GO" id="GO:0003723">
    <property type="term" value="F:RNA binding"/>
    <property type="evidence" value="ECO:0007669"/>
    <property type="project" value="UniProtKB-KW"/>
</dbReference>
<dbReference type="SUPFAM" id="SSF53098">
    <property type="entry name" value="Ribonuclease H-like"/>
    <property type="match status" value="1"/>
</dbReference>
<dbReference type="AlphaFoldDB" id="A0AAN7V009"/>
<keyword evidence="4" id="KW-1185">Reference proteome</keyword>
<dbReference type="InterPro" id="IPR036397">
    <property type="entry name" value="RNaseH_sf"/>
</dbReference>
<protein>
    <recommendedName>
        <fullName evidence="2">Integrase catalytic domain-containing protein</fullName>
    </recommendedName>
</protein>
<dbReference type="Pfam" id="PF00665">
    <property type="entry name" value="rve"/>
    <property type="match status" value="1"/>
</dbReference>
<proteinExistence type="predicted"/>
<dbReference type="PROSITE" id="PS50994">
    <property type="entry name" value="INTEGRASE"/>
    <property type="match status" value="1"/>
</dbReference>
<keyword evidence="1" id="KW-0694">RNA-binding</keyword>
<evidence type="ECO:0000259" key="2">
    <source>
        <dbReference type="PROSITE" id="PS50994"/>
    </source>
</evidence>
<dbReference type="Gene3D" id="3.30.420.10">
    <property type="entry name" value="Ribonuclease H-like superfamily/Ribonuclease H"/>
    <property type="match status" value="1"/>
</dbReference>
<dbReference type="Proteomes" id="UP001305414">
    <property type="component" value="Unassembled WGS sequence"/>
</dbReference>
<evidence type="ECO:0000256" key="1">
    <source>
        <dbReference type="ARBA" id="ARBA00022884"/>
    </source>
</evidence>
<reference evidence="3 4" key="1">
    <citation type="submission" date="2023-10" db="EMBL/GenBank/DDBJ databases">
        <title>Draft genome sequence of Xylaria bambusicola isolate GMP-LS, the root and basal stem rot pathogen of sugarcane in Indonesia.</title>
        <authorList>
            <person name="Selvaraj P."/>
            <person name="Muralishankar V."/>
            <person name="Muruganantham S."/>
            <person name="Sp S."/>
            <person name="Haryani S."/>
            <person name="Lau K.J.X."/>
            <person name="Naqvi N.I."/>
        </authorList>
    </citation>
    <scope>NUCLEOTIDE SEQUENCE [LARGE SCALE GENOMIC DNA]</scope>
    <source>
        <strain evidence="3">GMP-LS</strain>
    </source>
</reference>
<dbReference type="InterPro" id="IPR012337">
    <property type="entry name" value="RNaseH-like_sf"/>
</dbReference>